<accession>A0A4Y3KE83</accession>
<dbReference type="InterPro" id="IPR000792">
    <property type="entry name" value="Tscrpt_reg_LuxR_C"/>
</dbReference>
<dbReference type="PANTHER" id="PTHR44688:SF16">
    <property type="entry name" value="DNA-BINDING TRANSCRIPTIONAL ACTIVATOR DEVR_DOSR"/>
    <property type="match status" value="1"/>
</dbReference>
<dbReference type="Gene3D" id="1.10.10.10">
    <property type="entry name" value="Winged helix-like DNA-binding domain superfamily/Winged helix DNA-binding domain"/>
    <property type="match status" value="1"/>
</dbReference>
<dbReference type="Pfam" id="PF13191">
    <property type="entry name" value="AAA_16"/>
    <property type="match status" value="1"/>
</dbReference>
<evidence type="ECO:0000256" key="2">
    <source>
        <dbReference type="ARBA" id="ARBA00023125"/>
    </source>
</evidence>
<dbReference type="EMBL" id="BJLP01000035">
    <property type="protein sequence ID" value="GEA81684.1"/>
    <property type="molecule type" value="Genomic_DNA"/>
</dbReference>
<dbReference type="GO" id="GO:0006355">
    <property type="term" value="P:regulation of DNA-templated transcription"/>
    <property type="evidence" value="ECO:0007669"/>
    <property type="project" value="InterPro"/>
</dbReference>
<evidence type="ECO:0000313" key="7">
    <source>
        <dbReference type="Proteomes" id="UP000315842"/>
    </source>
</evidence>
<dbReference type="Gene3D" id="1.25.40.10">
    <property type="entry name" value="Tetratricopeptide repeat domain"/>
    <property type="match status" value="1"/>
</dbReference>
<dbReference type="SUPFAM" id="SSF46894">
    <property type="entry name" value="C-terminal effector domain of the bipartite response regulators"/>
    <property type="match status" value="1"/>
</dbReference>
<dbReference type="PROSITE" id="PS50043">
    <property type="entry name" value="HTH_LUXR_2"/>
    <property type="match status" value="1"/>
</dbReference>
<evidence type="ECO:0000256" key="1">
    <source>
        <dbReference type="ARBA" id="ARBA00023015"/>
    </source>
</evidence>
<name>A0A4Y3KE83_CELUD</name>
<dbReference type="InterPro" id="IPR011990">
    <property type="entry name" value="TPR-like_helical_dom_sf"/>
</dbReference>
<organism evidence="6 7">
    <name type="scientific">Cellulomonas uda</name>
    <dbReference type="NCBI Taxonomy" id="1714"/>
    <lineage>
        <taxon>Bacteria</taxon>
        <taxon>Bacillati</taxon>
        <taxon>Actinomycetota</taxon>
        <taxon>Actinomycetes</taxon>
        <taxon>Micrococcales</taxon>
        <taxon>Cellulomonadaceae</taxon>
        <taxon>Cellulomonas</taxon>
    </lineage>
</organism>
<feature type="compositionally biased region" description="Low complexity" evidence="4">
    <location>
        <begin position="816"/>
        <end position="850"/>
    </location>
</feature>
<evidence type="ECO:0000313" key="6">
    <source>
        <dbReference type="EMBL" id="GEA81684.1"/>
    </source>
</evidence>
<gene>
    <name evidence="6" type="ORF">CUD01_21280</name>
</gene>
<dbReference type="AlphaFoldDB" id="A0A4Y3KE83"/>
<evidence type="ECO:0000256" key="3">
    <source>
        <dbReference type="ARBA" id="ARBA00023163"/>
    </source>
</evidence>
<sequence>MFVREQELARVQRACDASEIAIVVRGPRGSGRSTFVREAVERLPRAFDVRANPTESSWPFAGISSLLYAIDDERWRHLALSLGSAPDLEVVVVAHRILTLLHEHDAPATVLLVDDADLLDPRSRAVVGFLARRLAGTGLRLVLLVESVPPELGGLDEVVLGPLDARRTRALVGHLAPARHHPAVLDVVAHRSGGSPADAVDLLAGLTPAQAAGSAPLELPLRPGRVEHVVRRFAQLPPAQAALVERLALAPRTHADDLGGGDELEVVDELVAAGWVARDGAWLSLTREPVRSAVFHSTSARRRREHHRRAVEHVSDPYASDWHASFVDPGPRAAEALRRAALGLLAEGSPDVAFEYVERSLLLAQPGARAADHLLVVAAAYFYRGHLEIARRYVDIAESVEEASPHSRLVVASLRVRIEYVATQSLLTALAERALELHGASAPDESVLLLALLATYSTERWELVRAAEYLARMDALLGVAHEPAHTVAESAAILFDAMSSARARSRSTAVAVQVGPNPSSTTALMTRARALTYAERYDEARDLFRTLLASPAAVDPLWVVTTRLYDADNDRLAGDLRAATATVAALVEQDELPHVHRPYRLFHELWYFHETGRPDRARACEDELLDISRGSRNPAISARVDAYLGARALHAGDLDEAARALMRCRMVSAGPPGPHLYRCDADLVEVLVRTGNTAAARTIVDDLARRSAAASSRWSALALARCRALLAPDDEAVRAFEDAAVMFGPRDSDYELARTLSAFAARLDAMGAGERAERVRDDAAATYRRIGLPWWAGDLVGADDDASLAPGAPAGPSPAGPGSSSPGQPGARSSVAHSSGARSSAARSSGAGASDARSSDLVAALSDAERDVVELVVAGLRNREIAARLFLSVRAVESRLTAIYRKVGVRSRAQLVSLLPHP</sequence>
<feature type="domain" description="HTH luxR-type" evidence="5">
    <location>
        <begin position="854"/>
        <end position="918"/>
    </location>
</feature>
<comment type="caution">
    <text evidence="6">The sequence shown here is derived from an EMBL/GenBank/DDBJ whole genome shotgun (WGS) entry which is preliminary data.</text>
</comment>
<dbReference type="CDD" id="cd06170">
    <property type="entry name" value="LuxR_C_like"/>
    <property type="match status" value="1"/>
</dbReference>
<evidence type="ECO:0000259" key="5">
    <source>
        <dbReference type="PROSITE" id="PS50043"/>
    </source>
</evidence>
<dbReference type="Proteomes" id="UP000315842">
    <property type="component" value="Unassembled WGS sequence"/>
</dbReference>
<dbReference type="GO" id="GO:0003677">
    <property type="term" value="F:DNA binding"/>
    <property type="evidence" value="ECO:0007669"/>
    <property type="project" value="UniProtKB-KW"/>
</dbReference>
<dbReference type="SUPFAM" id="SSF48452">
    <property type="entry name" value="TPR-like"/>
    <property type="match status" value="1"/>
</dbReference>
<proteinExistence type="predicted"/>
<dbReference type="InterPro" id="IPR027417">
    <property type="entry name" value="P-loop_NTPase"/>
</dbReference>
<dbReference type="Pfam" id="PF00196">
    <property type="entry name" value="GerE"/>
    <property type="match status" value="1"/>
</dbReference>
<reference evidence="6 7" key="1">
    <citation type="submission" date="2019-06" db="EMBL/GenBank/DDBJ databases">
        <title>Whole genome shotgun sequence of Cellulomonas uda NBRC 3747.</title>
        <authorList>
            <person name="Hosoyama A."/>
            <person name="Uohara A."/>
            <person name="Ohji S."/>
            <person name="Ichikawa N."/>
        </authorList>
    </citation>
    <scope>NUCLEOTIDE SEQUENCE [LARGE SCALE GENOMIC DNA]</scope>
    <source>
        <strain evidence="6 7">NBRC 3747</strain>
    </source>
</reference>
<protein>
    <submittedName>
        <fullName evidence="6">Transcriptional regulator</fullName>
    </submittedName>
</protein>
<dbReference type="SMART" id="SM00421">
    <property type="entry name" value="HTH_LUXR"/>
    <property type="match status" value="1"/>
</dbReference>
<dbReference type="PANTHER" id="PTHR44688">
    <property type="entry name" value="DNA-BINDING TRANSCRIPTIONAL ACTIVATOR DEVR_DOSR"/>
    <property type="match status" value="1"/>
</dbReference>
<keyword evidence="1" id="KW-0805">Transcription regulation</keyword>
<dbReference type="PRINTS" id="PR00038">
    <property type="entry name" value="HTHLUXR"/>
</dbReference>
<dbReference type="InterPro" id="IPR036388">
    <property type="entry name" value="WH-like_DNA-bd_sf"/>
</dbReference>
<keyword evidence="3" id="KW-0804">Transcription</keyword>
<feature type="region of interest" description="Disordered" evidence="4">
    <location>
        <begin position="802"/>
        <end position="850"/>
    </location>
</feature>
<keyword evidence="2" id="KW-0238">DNA-binding</keyword>
<dbReference type="InterPro" id="IPR016032">
    <property type="entry name" value="Sig_transdc_resp-reg_C-effctor"/>
</dbReference>
<dbReference type="SUPFAM" id="SSF52540">
    <property type="entry name" value="P-loop containing nucleoside triphosphate hydrolases"/>
    <property type="match status" value="1"/>
</dbReference>
<dbReference type="InterPro" id="IPR041664">
    <property type="entry name" value="AAA_16"/>
</dbReference>
<keyword evidence="7" id="KW-1185">Reference proteome</keyword>
<evidence type="ECO:0000256" key="4">
    <source>
        <dbReference type="SAM" id="MobiDB-lite"/>
    </source>
</evidence>